<sequence length="82" mass="8797">MQKLQNIPVEGVDSVVLMVDVEVLMVEGVPISAVPEVDGVENGVVLVPVWGVITVDVPVELLGKDVLDNGFVVVPKYEEVIM</sequence>
<dbReference type="AlphaFoldDB" id="A0ABD3TJ31"/>
<evidence type="ECO:0000313" key="1">
    <source>
        <dbReference type="EMBL" id="KAL3836606.1"/>
    </source>
</evidence>
<gene>
    <name evidence="1" type="ORF">ACJMK2_022028</name>
</gene>
<comment type="caution">
    <text evidence="1">The sequence shown here is derived from an EMBL/GenBank/DDBJ whole genome shotgun (WGS) entry which is preliminary data.</text>
</comment>
<dbReference type="EMBL" id="JBJQND010000018">
    <property type="protein sequence ID" value="KAL3836606.1"/>
    <property type="molecule type" value="Genomic_DNA"/>
</dbReference>
<evidence type="ECO:0000313" key="2">
    <source>
        <dbReference type="Proteomes" id="UP001634394"/>
    </source>
</evidence>
<organism evidence="1 2">
    <name type="scientific">Sinanodonta woodiana</name>
    <name type="common">Chinese pond mussel</name>
    <name type="synonym">Anodonta woodiana</name>
    <dbReference type="NCBI Taxonomy" id="1069815"/>
    <lineage>
        <taxon>Eukaryota</taxon>
        <taxon>Metazoa</taxon>
        <taxon>Spiralia</taxon>
        <taxon>Lophotrochozoa</taxon>
        <taxon>Mollusca</taxon>
        <taxon>Bivalvia</taxon>
        <taxon>Autobranchia</taxon>
        <taxon>Heteroconchia</taxon>
        <taxon>Palaeoheterodonta</taxon>
        <taxon>Unionida</taxon>
        <taxon>Unionoidea</taxon>
        <taxon>Unionidae</taxon>
        <taxon>Unioninae</taxon>
        <taxon>Sinanodonta</taxon>
    </lineage>
</organism>
<feature type="non-terminal residue" evidence="1">
    <location>
        <position position="82"/>
    </location>
</feature>
<accession>A0ABD3TJ31</accession>
<reference evidence="1 2" key="1">
    <citation type="submission" date="2024-11" db="EMBL/GenBank/DDBJ databases">
        <title>Chromosome-level genome assembly of the freshwater bivalve Anodonta woodiana.</title>
        <authorList>
            <person name="Chen X."/>
        </authorList>
    </citation>
    <scope>NUCLEOTIDE SEQUENCE [LARGE SCALE GENOMIC DNA]</scope>
    <source>
        <strain evidence="1">MN2024</strain>
        <tissue evidence="1">Gills</tissue>
    </source>
</reference>
<name>A0ABD3TJ31_SINWO</name>
<dbReference type="Proteomes" id="UP001634394">
    <property type="component" value="Unassembled WGS sequence"/>
</dbReference>
<protein>
    <submittedName>
        <fullName evidence="1">Uncharacterized protein</fullName>
    </submittedName>
</protein>
<keyword evidence="2" id="KW-1185">Reference proteome</keyword>
<proteinExistence type="predicted"/>